<dbReference type="RefSeq" id="WP_052729592.1">
    <property type="nucleotide sequence ID" value="NZ_CGIH01000012.1"/>
</dbReference>
<accession>A0A0E4C824</accession>
<organism evidence="3 4">
    <name type="scientific">Syntrophomonas zehnderi OL-4</name>
    <dbReference type="NCBI Taxonomy" id="690567"/>
    <lineage>
        <taxon>Bacteria</taxon>
        <taxon>Bacillati</taxon>
        <taxon>Bacillota</taxon>
        <taxon>Clostridia</taxon>
        <taxon>Eubacteriales</taxon>
        <taxon>Syntrophomonadaceae</taxon>
        <taxon>Syntrophomonas</taxon>
    </lineage>
</organism>
<proteinExistence type="predicted"/>
<evidence type="ECO:0000256" key="1">
    <source>
        <dbReference type="SAM" id="MobiDB-lite"/>
    </source>
</evidence>
<dbReference type="OrthoDB" id="1707228at2"/>
<dbReference type="Proteomes" id="UP000045545">
    <property type="component" value="Unassembled WGS sequence"/>
</dbReference>
<evidence type="ECO:0000256" key="2">
    <source>
        <dbReference type="SAM" id="SignalP"/>
    </source>
</evidence>
<keyword evidence="2" id="KW-0732">Signal</keyword>
<evidence type="ECO:0000313" key="4">
    <source>
        <dbReference type="Proteomes" id="UP000045545"/>
    </source>
</evidence>
<protein>
    <submittedName>
        <fullName evidence="3">Sporulation lipoprotein YhcN/YlaJ-like</fullName>
    </submittedName>
</protein>
<feature type="chain" id="PRO_5002418991" evidence="2">
    <location>
        <begin position="28"/>
        <end position="159"/>
    </location>
</feature>
<reference evidence="3 4" key="1">
    <citation type="submission" date="2015-03" db="EMBL/GenBank/DDBJ databases">
        <authorList>
            <person name="Murphy D."/>
        </authorList>
    </citation>
    <scope>NUCLEOTIDE SEQUENCE [LARGE SCALE GENOMIC DNA]</scope>
    <source>
        <strain evidence="3 4">OL-4</strain>
    </source>
</reference>
<dbReference type="STRING" id="690567.822"/>
<evidence type="ECO:0000313" key="3">
    <source>
        <dbReference type="EMBL" id="CFX23488.1"/>
    </source>
</evidence>
<name>A0A0E4C824_9FIRM</name>
<dbReference type="InterPro" id="IPR019076">
    <property type="entry name" value="Spore_lipoprot_YhcN/YlaJ-like"/>
</dbReference>
<keyword evidence="3" id="KW-0449">Lipoprotein</keyword>
<sequence>MLLSKKAVTAMMTLVLGLGLFAGGCSAQKKPMENPAPPVKQPQAKMPATDDQRIAQQSAKEADSVQGVNQATAVVAGKRIYIGLDLGANMNRQQTDKVEKTVLDRVKKRHSGYMVVVTSDIDTVTRIKNVARGIGEGKPISSFTKEIQEIDNRMKPRSK</sequence>
<dbReference type="AlphaFoldDB" id="A0A0E4C824"/>
<feature type="signal peptide" evidence="2">
    <location>
        <begin position="1"/>
        <end position="27"/>
    </location>
</feature>
<dbReference type="EMBL" id="CGIH01000012">
    <property type="protein sequence ID" value="CFX23488.1"/>
    <property type="molecule type" value="Genomic_DNA"/>
</dbReference>
<feature type="region of interest" description="Disordered" evidence="1">
    <location>
        <begin position="29"/>
        <end position="50"/>
    </location>
</feature>
<dbReference type="PROSITE" id="PS51257">
    <property type="entry name" value="PROKAR_LIPOPROTEIN"/>
    <property type="match status" value="1"/>
</dbReference>
<dbReference type="Pfam" id="PF09580">
    <property type="entry name" value="Spore_YhcN_YlaJ"/>
    <property type="match status" value="1"/>
</dbReference>
<keyword evidence="4" id="KW-1185">Reference proteome</keyword>
<gene>
    <name evidence="3" type="ORF">822</name>
</gene>